<keyword evidence="1" id="KW-0677">Repeat</keyword>
<evidence type="ECO:0000256" key="2">
    <source>
        <dbReference type="ARBA" id="ARBA00023043"/>
    </source>
</evidence>
<dbReference type="GO" id="GO:0004672">
    <property type="term" value="F:protein kinase activity"/>
    <property type="evidence" value="ECO:0007669"/>
    <property type="project" value="InterPro"/>
</dbReference>
<sequence>MVNSIDEIGRALWNAAQGGYLANVRRLLDGVYFEGYIDWQDKDGWTPLYIASWNGHMDVVKLLLTKGANVNHAEKDGWTPLYIASMYGRVAIVTLLLANGALVDKATHSGATALNIAAEEGNVEVAAILLTNGADVDKATNYGATPLYQASIKGHVKVVTLLLANGANIDKPNTDGWTPLMGASYYGHLEIVQCLSNAGASLTLKHKLGKDAMEWAKEKGHSSIVALFDDIVATQARINATKTLEAVPHGFQFNTNNSEIALENIQNIQKMKVPPTPADDPVPPKFSSLDELSRFVLSQSPSTEWPLQGHYRMYSNTVGCGNHTVFHATHFQRRSKALVVKLTHQKQELEFIATMNEYQGHEQYLVECFEWGPVNVAGYNCLMVVMECGRGNCSDQLKQLQSDRFLRLRCVDHVAKAVAFMHQHDYIHGDLKLENVVDFGAYKLIDFDHSIRMGQPIPPHCTQQYCPPELAHHLRCGGPTIVSSAAFDIWCLGVLVLKLFIKDGILVEFDGLFEDDILDAISAPGFSFQRSLRVADLTGRQRWYLSKCLEPNVAKRPPSVALILKMVDMKAGVTTAVAPVQVEEPKVVACDLPCLWTVTIPRRRIPTGDQLRCLACTIGIIPMPSNVGCSYSNDAIEVAADSVAVQQLIPFLRVMRLIVEIVDFLTDEDAAEGLPFLESLPSLDALDKTIQSLVTIHDSAMPLAVESNLAALIDEFLPQGSVVDIARLRLEFIEAVQSFVQSPATQTRVAELLNAIVVTAPESVASLWGLQNAPDRKSWVCHGHGCSNNSLTPSMMPPLPAIWMLDAKFTHVPNGWQQNSVLLADVPFQVCLSCEMHDMQCSPLHGISVMGGSNEMRALLPLLKISALLLKGLTLASYYDLNVGDGFQFDFQNALRHIHFVDALDALHEIPGPRVTGEGELQMIVDRLENEELKESEAHKALEMMQQLLLQLRRSTVLVDAMNVVKMDATSAYQNGLRRVNHKFNNIAFGNVLWVCKKHAETHP</sequence>
<feature type="repeat" description="ANK" evidence="3">
    <location>
        <begin position="76"/>
        <end position="108"/>
    </location>
</feature>
<feature type="repeat" description="ANK" evidence="3">
    <location>
        <begin position="43"/>
        <end position="75"/>
    </location>
</feature>
<proteinExistence type="predicted"/>
<dbReference type="PANTHER" id="PTHR24173">
    <property type="entry name" value="ANKYRIN REPEAT CONTAINING"/>
    <property type="match status" value="1"/>
</dbReference>
<evidence type="ECO:0000313" key="7">
    <source>
        <dbReference type="Proteomes" id="UP000332933"/>
    </source>
</evidence>
<feature type="repeat" description="ANK" evidence="3">
    <location>
        <begin position="142"/>
        <end position="174"/>
    </location>
</feature>
<dbReference type="SMART" id="SM00248">
    <property type="entry name" value="ANK"/>
    <property type="match status" value="5"/>
</dbReference>
<evidence type="ECO:0000259" key="4">
    <source>
        <dbReference type="PROSITE" id="PS50011"/>
    </source>
</evidence>
<evidence type="ECO:0000256" key="1">
    <source>
        <dbReference type="ARBA" id="ARBA00022737"/>
    </source>
</evidence>
<dbReference type="OrthoDB" id="66170at2759"/>
<dbReference type="SMART" id="SM00220">
    <property type="entry name" value="S_TKc"/>
    <property type="match status" value="1"/>
</dbReference>
<dbReference type="Pfam" id="PF00069">
    <property type="entry name" value="Pkinase"/>
    <property type="match status" value="1"/>
</dbReference>
<name>A0A485K7P8_9STRA</name>
<dbReference type="SUPFAM" id="SSF48403">
    <property type="entry name" value="Ankyrin repeat"/>
    <property type="match status" value="1"/>
</dbReference>
<protein>
    <submittedName>
        <fullName evidence="6">Aste57867_2499 protein</fullName>
    </submittedName>
</protein>
<dbReference type="PROSITE" id="PS50088">
    <property type="entry name" value="ANK_REPEAT"/>
    <property type="match status" value="5"/>
</dbReference>
<dbReference type="Gene3D" id="1.10.510.10">
    <property type="entry name" value="Transferase(Phosphotransferase) domain 1"/>
    <property type="match status" value="1"/>
</dbReference>
<reference evidence="5" key="2">
    <citation type="submission" date="2019-06" db="EMBL/GenBank/DDBJ databases">
        <title>Genomics analysis of Aphanomyces spp. identifies a new class of oomycete effector associated with host adaptation.</title>
        <authorList>
            <person name="Gaulin E."/>
        </authorList>
    </citation>
    <scope>NUCLEOTIDE SEQUENCE</scope>
    <source>
        <strain evidence="5">CBS 578.67</strain>
    </source>
</reference>
<dbReference type="AlphaFoldDB" id="A0A485K7P8"/>
<dbReference type="EMBL" id="VJMH01000305">
    <property type="protein sequence ID" value="KAF0717090.1"/>
    <property type="molecule type" value="Genomic_DNA"/>
</dbReference>
<dbReference type="InterPro" id="IPR011009">
    <property type="entry name" value="Kinase-like_dom_sf"/>
</dbReference>
<dbReference type="Pfam" id="PF12796">
    <property type="entry name" value="Ank_2"/>
    <property type="match status" value="2"/>
</dbReference>
<organism evidence="6 7">
    <name type="scientific">Aphanomyces stellatus</name>
    <dbReference type="NCBI Taxonomy" id="120398"/>
    <lineage>
        <taxon>Eukaryota</taxon>
        <taxon>Sar</taxon>
        <taxon>Stramenopiles</taxon>
        <taxon>Oomycota</taxon>
        <taxon>Saprolegniomycetes</taxon>
        <taxon>Saprolegniales</taxon>
        <taxon>Verrucalvaceae</taxon>
        <taxon>Aphanomyces</taxon>
    </lineage>
</organism>
<keyword evidence="2 3" id="KW-0040">ANK repeat</keyword>
<dbReference type="Gene3D" id="1.25.40.20">
    <property type="entry name" value="Ankyrin repeat-containing domain"/>
    <property type="match status" value="3"/>
</dbReference>
<dbReference type="PRINTS" id="PR01415">
    <property type="entry name" value="ANKYRIN"/>
</dbReference>
<accession>A0A485K7P8</accession>
<dbReference type="InterPro" id="IPR036770">
    <property type="entry name" value="Ankyrin_rpt-contain_sf"/>
</dbReference>
<dbReference type="GO" id="GO:0005524">
    <property type="term" value="F:ATP binding"/>
    <property type="evidence" value="ECO:0007669"/>
    <property type="project" value="InterPro"/>
</dbReference>
<dbReference type="InterPro" id="IPR002110">
    <property type="entry name" value="Ankyrin_rpt"/>
</dbReference>
<dbReference type="EMBL" id="CAADRA010000305">
    <property type="protein sequence ID" value="VFT79698.1"/>
    <property type="molecule type" value="Genomic_DNA"/>
</dbReference>
<dbReference type="Proteomes" id="UP000332933">
    <property type="component" value="Unassembled WGS sequence"/>
</dbReference>
<dbReference type="InterPro" id="IPR000719">
    <property type="entry name" value="Prot_kinase_dom"/>
</dbReference>
<evidence type="ECO:0000313" key="5">
    <source>
        <dbReference type="EMBL" id="KAF0717090.1"/>
    </source>
</evidence>
<dbReference type="PROSITE" id="PS50297">
    <property type="entry name" value="ANK_REP_REGION"/>
    <property type="match status" value="5"/>
</dbReference>
<dbReference type="Pfam" id="PF00023">
    <property type="entry name" value="Ank"/>
    <property type="match status" value="1"/>
</dbReference>
<feature type="repeat" description="ANK" evidence="3">
    <location>
        <begin position="109"/>
        <end position="141"/>
    </location>
</feature>
<feature type="domain" description="Protein kinase" evidence="4">
    <location>
        <begin position="312"/>
        <end position="569"/>
    </location>
</feature>
<gene>
    <name evidence="6" type="primary">Aste57867_2499</name>
    <name evidence="5" type="ORF">As57867_002492</name>
    <name evidence="6" type="ORF">ASTE57867_2499</name>
</gene>
<feature type="repeat" description="ANK" evidence="3">
    <location>
        <begin position="175"/>
        <end position="207"/>
    </location>
</feature>
<dbReference type="PANTHER" id="PTHR24173:SF27">
    <property type="entry name" value="ANKYRIN REPEAT AND SOCS BOX PROTEIN 1"/>
    <property type="match status" value="1"/>
</dbReference>
<reference evidence="6 7" key="1">
    <citation type="submission" date="2019-03" db="EMBL/GenBank/DDBJ databases">
        <authorList>
            <person name="Gaulin E."/>
            <person name="Dumas B."/>
        </authorList>
    </citation>
    <scope>NUCLEOTIDE SEQUENCE [LARGE SCALE GENOMIC DNA]</scope>
    <source>
        <strain evidence="6">CBS 568.67</strain>
    </source>
</reference>
<dbReference type="PROSITE" id="PS50011">
    <property type="entry name" value="PROTEIN_KINASE_DOM"/>
    <property type="match status" value="1"/>
</dbReference>
<dbReference type="SUPFAM" id="SSF56112">
    <property type="entry name" value="Protein kinase-like (PK-like)"/>
    <property type="match status" value="1"/>
</dbReference>
<evidence type="ECO:0000256" key="3">
    <source>
        <dbReference type="PROSITE-ProRule" id="PRU00023"/>
    </source>
</evidence>
<keyword evidence="7" id="KW-1185">Reference proteome</keyword>
<evidence type="ECO:0000313" key="6">
    <source>
        <dbReference type="EMBL" id="VFT79698.1"/>
    </source>
</evidence>